<name>A0ABY7QKC1_9FLAO</name>
<dbReference type="InterPro" id="IPR046289">
    <property type="entry name" value="DUF6326"/>
</dbReference>
<dbReference type="Proteomes" id="UP001210978">
    <property type="component" value="Chromosome"/>
</dbReference>
<keyword evidence="3" id="KW-1185">Reference proteome</keyword>
<dbReference type="RefSeq" id="WP_271148465.1">
    <property type="nucleotide sequence ID" value="NZ_CP115859.1"/>
</dbReference>
<evidence type="ECO:0000313" key="2">
    <source>
        <dbReference type="EMBL" id="WBV60123.1"/>
    </source>
</evidence>
<keyword evidence="1" id="KW-1133">Transmembrane helix</keyword>
<feature type="transmembrane region" description="Helical" evidence="1">
    <location>
        <begin position="57"/>
        <end position="77"/>
    </location>
</feature>
<accession>A0ABY7QKC1</accession>
<feature type="transmembrane region" description="Helical" evidence="1">
    <location>
        <begin position="111"/>
        <end position="130"/>
    </location>
</feature>
<feature type="transmembrane region" description="Helical" evidence="1">
    <location>
        <begin position="12"/>
        <end position="30"/>
    </location>
</feature>
<keyword evidence="1" id="KW-0472">Membrane</keyword>
<keyword evidence="1" id="KW-0812">Transmembrane</keyword>
<dbReference type="Pfam" id="PF19851">
    <property type="entry name" value="DUF6326"/>
    <property type="match status" value="1"/>
</dbReference>
<protein>
    <submittedName>
        <fullName evidence="2">DUF6326 family protein</fullName>
    </submittedName>
</protein>
<reference evidence="2 3" key="1">
    <citation type="submission" date="2023-01" db="EMBL/GenBank/DDBJ databases">
        <title>Complete genome of Chryseobacterium camelliae VAN22-5A.</title>
        <authorList>
            <person name="Zong G."/>
            <person name="Cao G."/>
        </authorList>
    </citation>
    <scope>NUCLEOTIDE SEQUENCE [LARGE SCALE GENOMIC DNA]</scope>
    <source>
        <strain evidence="2 3">VAN22-5A</strain>
    </source>
</reference>
<sequence length="139" mass="15765">MENKLEDYKVNIRIKLSALWTTIMFCYIYGDYFELYVPKKVEGLLSGQNILDSPMKLLLATLILAIPALMIFLSLMLSTKFTKWLNIAVGVFFTLFTALVGISSLTQWKAFYVLLAVIESILTATVVVMASRWPKVKVT</sequence>
<evidence type="ECO:0000313" key="3">
    <source>
        <dbReference type="Proteomes" id="UP001210978"/>
    </source>
</evidence>
<proteinExistence type="predicted"/>
<organism evidence="2 3">
    <name type="scientific">Chryseobacterium camelliae</name>
    <dbReference type="NCBI Taxonomy" id="1265445"/>
    <lineage>
        <taxon>Bacteria</taxon>
        <taxon>Pseudomonadati</taxon>
        <taxon>Bacteroidota</taxon>
        <taxon>Flavobacteriia</taxon>
        <taxon>Flavobacteriales</taxon>
        <taxon>Weeksellaceae</taxon>
        <taxon>Chryseobacterium group</taxon>
        <taxon>Chryseobacterium</taxon>
    </lineage>
</organism>
<gene>
    <name evidence="2" type="ORF">PFY12_13905</name>
</gene>
<dbReference type="EMBL" id="CP115859">
    <property type="protein sequence ID" value="WBV60123.1"/>
    <property type="molecule type" value="Genomic_DNA"/>
</dbReference>
<feature type="transmembrane region" description="Helical" evidence="1">
    <location>
        <begin position="84"/>
        <end position="105"/>
    </location>
</feature>
<evidence type="ECO:0000256" key="1">
    <source>
        <dbReference type="SAM" id="Phobius"/>
    </source>
</evidence>